<organism evidence="1 2">
    <name type="scientific">Gonapodya prolifera (strain JEL478)</name>
    <name type="common">Monoblepharis prolifera</name>
    <dbReference type="NCBI Taxonomy" id="1344416"/>
    <lineage>
        <taxon>Eukaryota</taxon>
        <taxon>Fungi</taxon>
        <taxon>Fungi incertae sedis</taxon>
        <taxon>Chytridiomycota</taxon>
        <taxon>Chytridiomycota incertae sedis</taxon>
        <taxon>Monoblepharidomycetes</taxon>
        <taxon>Monoblepharidales</taxon>
        <taxon>Gonapodyaceae</taxon>
        <taxon>Gonapodya</taxon>
    </lineage>
</organism>
<protein>
    <submittedName>
        <fullName evidence="1">Uncharacterized protein</fullName>
    </submittedName>
</protein>
<keyword evidence="2" id="KW-1185">Reference proteome</keyword>
<evidence type="ECO:0000313" key="2">
    <source>
        <dbReference type="Proteomes" id="UP000070544"/>
    </source>
</evidence>
<sequence>MSQIEKSLLKELLEKGSSIPEFLAKGFRTATQIGCSTIAGLLNNGIVVLSQMAGFITSRDRAVQVTLWKLWICSLSIMTIRTLQSRMVNRVHQPL</sequence>
<dbReference type="EMBL" id="KQ965885">
    <property type="protein sequence ID" value="KXS09145.1"/>
    <property type="molecule type" value="Genomic_DNA"/>
</dbReference>
<name>A0A138ZXZ5_GONPJ</name>
<reference evidence="1 2" key="1">
    <citation type="journal article" date="2015" name="Genome Biol. Evol.">
        <title>Phylogenomic analyses indicate that early fungi evolved digesting cell walls of algal ancestors of land plants.</title>
        <authorList>
            <person name="Chang Y."/>
            <person name="Wang S."/>
            <person name="Sekimoto S."/>
            <person name="Aerts A.L."/>
            <person name="Choi C."/>
            <person name="Clum A."/>
            <person name="LaButti K.M."/>
            <person name="Lindquist E.A."/>
            <person name="Yee Ngan C."/>
            <person name="Ohm R.A."/>
            <person name="Salamov A.A."/>
            <person name="Grigoriev I.V."/>
            <person name="Spatafora J.W."/>
            <person name="Berbee M.L."/>
        </authorList>
    </citation>
    <scope>NUCLEOTIDE SEQUENCE [LARGE SCALE GENOMIC DNA]</scope>
    <source>
        <strain evidence="1 2">JEL478</strain>
    </source>
</reference>
<accession>A0A138ZXZ5</accession>
<dbReference type="Proteomes" id="UP000070544">
    <property type="component" value="Unassembled WGS sequence"/>
</dbReference>
<proteinExistence type="predicted"/>
<gene>
    <name evidence="1" type="ORF">M427DRAFT_141351</name>
</gene>
<evidence type="ECO:0000313" key="1">
    <source>
        <dbReference type="EMBL" id="KXS09145.1"/>
    </source>
</evidence>
<dbReference type="AlphaFoldDB" id="A0A138ZXZ5"/>